<dbReference type="AlphaFoldDB" id="A0A9D4KZ12"/>
<proteinExistence type="predicted"/>
<reference evidence="1" key="2">
    <citation type="submission" date="2020-11" db="EMBL/GenBank/DDBJ databases">
        <authorList>
            <person name="McCartney M.A."/>
            <person name="Auch B."/>
            <person name="Kono T."/>
            <person name="Mallez S."/>
            <person name="Becker A."/>
            <person name="Gohl D.M."/>
            <person name="Silverstein K.A.T."/>
            <person name="Koren S."/>
            <person name="Bechman K.B."/>
            <person name="Herman A."/>
            <person name="Abrahante J.E."/>
            <person name="Garbe J."/>
        </authorList>
    </citation>
    <scope>NUCLEOTIDE SEQUENCE</scope>
    <source>
        <strain evidence="1">Duluth1</strain>
        <tissue evidence="1">Whole animal</tissue>
    </source>
</reference>
<keyword evidence="2" id="KW-1185">Reference proteome</keyword>
<organism evidence="1 2">
    <name type="scientific">Dreissena polymorpha</name>
    <name type="common">Zebra mussel</name>
    <name type="synonym">Mytilus polymorpha</name>
    <dbReference type="NCBI Taxonomy" id="45954"/>
    <lineage>
        <taxon>Eukaryota</taxon>
        <taxon>Metazoa</taxon>
        <taxon>Spiralia</taxon>
        <taxon>Lophotrochozoa</taxon>
        <taxon>Mollusca</taxon>
        <taxon>Bivalvia</taxon>
        <taxon>Autobranchia</taxon>
        <taxon>Heteroconchia</taxon>
        <taxon>Euheterodonta</taxon>
        <taxon>Imparidentia</taxon>
        <taxon>Neoheterodontei</taxon>
        <taxon>Myida</taxon>
        <taxon>Dreissenoidea</taxon>
        <taxon>Dreissenidae</taxon>
        <taxon>Dreissena</taxon>
    </lineage>
</organism>
<sequence length="53" mass="6035">MVQSGIYARVVATNLSTHCVQRTTTACQTCDNSRNRHDLFATMRDTNPPKYME</sequence>
<gene>
    <name evidence="1" type="ORF">DPMN_091133</name>
</gene>
<dbReference type="Proteomes" id="UP000828390">
    <property type="component" value="Unassembled WGS sequence"/>
</dbReference>
<dbReference type="EMBL" id="JAIWYP010000003">
    <property type="protein sequence ID" value="KAH3848753.1"/>
    <property type="molecule type" value="Genomic_DNA"/>
</dbReference>
<evidence type="ECO:0000313" key="1">
    <source>
        <dbReference type="EMBL" id="KAH3848753.1"/>
    </source>
</evidence>
<reference evidence="1" key="1">
    <citation type="journal article" date="2019" name="bioRxiv">
        <title>The Genome of the Zebra Mussel, Dreissena polymorpha: A Resource for Invasive Species Research.</title>
        <authorList>
            <person name="McCartney M.A."/>
            <person name="Auch B."/>
            <person name="Kono T."/>
            <person name="Mallez S."/>
            <person name="Zhang Y."/>
            <person name="Obille A."/>
            <person name="Becker A."/>
            <person name="Abrahante J.E."/>
            <person name="Garbe J."/>
            <person name="Badalamenti J.P."/>
            <person name="Herman A."/>
            <person name="Mangelson H."/>
            <person name="Liachko I."/>
            <person name="Sullivan S."/>
            <person name="Sone E.D."/>
            <person name="Koren S."/>
            <person name="Silverstein K.A.T."/>
            <person name="Beckman K.B."/>
            <person name="Gohl D.M."/>
        </authorList>
    </citation>
    <scope>NUCLEOTIDE SEQUENCE</scope>
    <source>
        <strain evidence="1">Duluth1</strain>
        <tissue evidence="1">Whole animal</tissue>
    </source>
</reference>
<protein>
    <submittedName>
        <fullName evidence="1">Uncharacterized protein</fullName>
    </submittedName>
</protein>
<evidence type="ECO:0000313" key="2">
    <source>
        <dbReference type="Proteomes" id="UP000828390"/>
    </source>
</evidence>
<name>A0A9D4KZ12_DREPO</name>
<accession>A0A9D4KZ12</accession>
<comment type="caution">
    <text evidence="1">The sequence shown here is derived from an EMBL/GenBank/DDBJ whole genome shotgun (WGS) entry which is preliminary data.</text>
</comment>